<accession>A0ABV5VSW7</accession>
<sequence length="389" mass="44943">MNILLEGIFYNGHGLAEGNRILLRFLDQAGYQVRIAARDRQEKNLVLTPQETRYISSFEHTELSSHDLYLYNGVGSHVRHRPEFCVNIARTTFETDRIPAFWVPELNKFDEVWVQSSFNLRSFRASGVNVPLRLIPNFFDMSLYEPRGPALKLPVSEPFIFLSVFDLKERKGYDVLLEAYLNEFSAADHVALVVKIRDHTKSDKVEELIARHPKPARDRPSVYVIDQMLTTSEMLGLYRASDAFVLPTRGEGWGRPFFEAMLMELPCIGTDWSGQTDFMHGENSFLVAVERFRQIANHENDMFNGHYWAEPSISDLQRNMRMVLKRKVEAKRKGRTARAELLEKYAMPKTAAKVVAEIAKYATRIREVNEARWQTTSNLLPYRSLVSDM</sequence>
<dbReference type="Gene3D" id="3.40.50.2000">
    <property type="entry name" value="Glycogen Phosphorylase B"/>
    <property type="match status" value="1"/>
</dbReference>
<dbReference type="Proteomes" id="UP001589619">
    <property type="component" value="Unassembled WGS sequence"/>
</dbReference>
<dbReference type="EMBL" id="JBHMAG010000007">
    <property type="protein sequence ID" value="MFB9751384.1"/>
    <property type="molecule type" value="Genomic_DNA"/>
</dbReference>
<keyword evidence="2" id="KW-1185">Reference proteome</keyword>
<dbReference type="RefSeq" id="WP_344911809.1">
    <property type="nucleotide sequence ID" value="NZ_BAAAYO010000010.1"/>
</dbReference>
<comment type="caution">
    <text evidence="1">The sequence shown here is derived from an EMBL/GenBank/DDBJ whole genome shotgun (WGS) entry which is preliminary data.</text>
</comment>
<dbReference type="PANTHER" id="PTHR46656">
    <property type="entry name" value="PUTATIVE-RELATED"/>
    <property type="match status" value="1"/>
</dbReference>
<evidence type="ECO:0000313" key="1">
    <source>
        <dbReference type="EMBL" id="MFB9751384.1"/>
    </source>
</evidence>
<organism evidence="1 2">
    <name type="scientific">Paenibacillus hodogayensis</name>
    <dbReference type="NCBI Taxonomy" id="279208"/>
    <lineage>
        <taxon>Bacteria</taxon>
        <taxon>Bacillati</taxon>
        <taxon>Bacillota</taxon>
        <taxon>Bacilli</taxon>
        <taxon>Bacillales</taxon>
        <taxon>Paenibacillaceae</taxon>
        <taxon>Paenibacillus</taxon>
    </lineage>
</organism>
<dbReference type="SUPFAM" id="SSF53756">
    <property type="entry name" value="UDP-Glycosyltransferase/glycogen phosphorylase"/>
    <property type="match status" value="1"/>
</dbReference>
<evidence type="ECO:0000313" key="2">
    <source>
        <dbReference type="Proteomes" id="UP001589619"/>
    </source>
</evidence>
<protein>
    <submittedName>
        <fullName evidence="1">Glycosyltransferase</fullName>
    </submittedName>
</protein>
<dbReference type="Pfam" id="PF13692">
    <property type="entry name" value="Glyco_trans_1_4"/>
    <property type="match status" value="1"/>
</dbReference>
<proteinExistence type="predicted"/>
<dbReference type="PANTHER" id="PTHR46656:SF3">
    <property type="entry name" value="PUTATIVE-RELATED"/>
    <property type="match status" value="1"/>
</dbReference>
<reference evidence="1 2" key="1">
    <citation type="submission" date="2024-09" db="EMBL/GenBank/DDBJ databases">
        <authorList>
            <person name="Sun Q."/>
            <person name="Mori K."/>
        </authorList>
    </citation>
    <scope>NUCLEOTIDE SEQUENCE [LARGE SCALE GENOMIC DNA]</scope>
    <source>
        <strain evidence="1 2">JCM 12520</strain>
    </source>
</reference>
<gene>
    <name evidence="1" type="ORF">ACFFNY_07375</name>
</gene>
<name>A0ABV5VSW7_9BACL</name>